<reference evidence="4 5" key="1">
    <citation type="submission" date="2023-04" db="EMBL/GenBank/DDBJ databases">
        <title>Forest soil microbial communities from Buena Vista Peninsula, Colon Province, Panama.</title>
        <authorList>
            <person name="Bouskill N."/>
        </authorList>
    </citation>
    <scope>NUCLEOTIDE SEQUENCE [LARGE SCALE GENOMIC DNA]</scope>
    <source>
        <strain evidence="4 5">CFH S0262</strain>
    </source>
</reference>
<dbReference type="InterPro" id="IPR001613">
    <property type="entry name" value="Flavin_amine_oxidase"/>
</dbReference>
<sequence length="467" mass="49849">MNPVNGPDIQLTRRRLLGYGGAVGLSALLFAGTPQARAQTESLGSRGSHGSNHADVIVLGAGVSGLGAARTVADAGKSVIVLEARNRIGGRLWTDRTTMGIPVERGAELIHGADVSTWDIVGPANISTHRWGTKMSRFDPSTPWVDQDTWQFYNFPQGKPNVPTPLPTPNPDETAERYLGRLGIPRANYPLAFLVIEVDSEQFDKLPAEDVVETLETALTAPASGPIPSDGYGDFRVIGGYDQVVRILADGIDVRKNHKVTRVAHSRNGVEVLANGTRFTARKLVIALPAGVLQQESIAFDPPLPSTQRSRISEVVYLPVYKGLLEFSAPVLPDGWDLAEDYRVNPPTLWNGSAAAPGYSGQVVVAWATGDEARELLAASEAERLAQSLDAVRSMAGDAGLTTVATSTYDWSRDEFARGAYPGPTSRREGLYDPIHRTVFWAGMVTSTVSSSLDSGRAAGAAALGAL</sequence>
<dbReference type="RefSeq" id="WP_280762889.1">
    <property type="nucleotide sequence ID" value="NZ_JARXVC010000015.1"/>
</dbReference>
<dbReference type="PANTHER" id="PTHR10742">
    <property type="entry name" value="FLAVIN MONOAMINE OXIDASE"/>
    <property type="match status" value="1"/>
</dbReference>
<evidence type="ECO:0000256" key="1">
    <source>
        <dbReference type="ARBA" id="ARBA00001974"/>
    </source>
</evidence>
<comment type="caution">
    <text evidence="4">The sequence shown here is derived from an EMBL/GenBank/DDBJ whole genome shotgun (WGS) entry which is preliminary data.</text>
</comment>
<dbReference type="Gene3D" id="3.50.50.60">
    <property type="entry name" value="FAD/NAD(P)-binding domain"/>
    <property type="match status" value="1"/>
</dbReference>
<keyword evidence="5" id="KW-1185">Reference proteome</keyword>
<dbReference type="InterPro" id="IPR036188">
    <property type="entry name" value="FAD/NAD-bd_sf"/>
</dbReference>
<dbReference type="Pfam" id="PF01593">
    <property type="entry name" value="Amino_oxidase"/>
    <property type="match status" value="1"/>
</dbReference>
<evidence type="ECO:0000313" key="5">
    <source>
        <dbReference type="Proteomes" id="UP001160334"/>
    </source>
</evidence>
<accession>A0ABT6MH12</accession>
<gene>
    <name evidence="4" type="ORF">M2280_004872</name>
</gene>
<dbReference type="EMBL" id="JARXVC010000015">
    <property type="protein sequence ID" value="MDH6283621.1"/>
    <property type="molecule type" value="Genomic_DNA"/>
</dbReference>
<proteinExistence type="predicted"/>
<dbReference type="InterPro" id="IPR006311">
    <property type="entry name" value="TAT_signal"/>
</dbReference>
<name>A0ABT6MH12_9NOCA</name>
<keyword evidence="2" id="KW-0560">Oxidoreductase</keyword>
<organism evidence="4 5">
    <name type="scientific">Prescottella agglutinans</name>
    <dbReference type="NCBI Taxonomy" id="1644129"/>
    <lineage>
        <taxon>Bacteria</taxon>
        <taxon>Bacillati</taxon>
        <taxon>Actinomycetota</taxon>
        <taxon>Actinomycetes</taxon>
        <taxon>Mycobacteriales</taxon>
        <taxon>Nocardiaceae</taxon>
        <taxon>Prescottella</taxon>
    </lineage>
</organism>
<dbReference type="PRINTS" id="PR00757">
    <property type="entry name" value="AMINEOXDASEF"/>
</dbReference>
<dbReference type="SUPFAM" id="SSF51905">
    <property type="entry name" value="FAD/NAD(P)-binding domain"/>
    <property type="match status" value="1"/>
</dbReference>
<dbReference type="PROSITE" id="PS51318">
    <property type="entry name" value="TAT"/>
    <property type="match status" value="1"/>
</dbReference>
<dbReference type="PANTHER" id="PTHR10742:SF410">
    <property type="entry name" value="LYSINE-SPECIFIC HISTONE DEMETHYLASE 2"/>
    <property type="match status" value="1"/>
</dbReference>
<dbReference type="SUPFAM" id="SSF54373">
    <property type="entry name" value="FAD-linked reductases, C-terminal domain"/>
    <property type="match status" value="1"/>
</dbReference>
<protein>
    <submittedName>
        <fullName evidence="4">Monoamine oxidase</fullName>
    </submittedName>
</protein>
<comment type="cofactor">
    <cofactor evidence="1">
        <name>FAD</name>
        <dbReference type="ChEBI" id="CHEBI:57692"/>
    </cofactor>
</comment>
<dbReference type="InterPro" id="IPR050281">
    <property type="entry name" value="Flavin_monoamine_oxidase"/>
</dbReference>
<dbReference type="InterPro" id="IPR002937">
    <property type="entry name" value="Amino_oxidase"/>
</dbReference>
<evidence type="ECO:0000259" key="3">
    <source>
        <dbReference type="Pfam" id="PF01593"/>
    </source>
</evidence>
<dbReference type="Proteomes" id="UP001160334">
    <property type="component" value="Unassembled WGS sequence"/>
</dbReference>
<feature type="domain" description="Amine oxidase" evidence="3">
    <location>
        <begin position="63"/>
        <end position="460"/>
    </location>
</feature>
<evidence type="ECO:0000313" key="4">
    <source>
        <dbReference type="EMBL" id="MDH6283621.1"/>
    </source>
</evidence>
<evidence type="ECO:0000256" key="2">
    <source>
        <dbReference type="ARBA" id="ARBA00023002"/>
    </source>
</evidence>